<name>A0ABW2L938_9BACT</name>
<evidence type="ECO:0000313" key="3">
    <source>
        <dbReference type="EMBL" id="MFC7338928.1"/>
    </source>
</evidence>
<dbReference type="SUPFAM" id="SSF103481">
    <property type="entry name" value="Multidrug resistance efflux transporter EmrE"/>
    <property type="match status" value="2"/>
</dbReference>
<dbReference type="RefSeq" id="WP_379714917.1">
    <property type="nucleotide sequence ID" value="NZ_JBHTBS010000011.1"/>
</dbReference>
<feature type="transmembrane region" description="Helical" evidence="1">
    <location>
        <begin position="192"/>
        <end position="212"/>
    </location>
</feature>
<dbReference type="EMBL" id="JBHTBS010000011">
    <property type="protein sequence ID" value="MFC7338928.1"/>
    <property type="molecule type" value="Genomic_DNA"/>
</dbReference>
<feature type="transmembrane region" description="Helical" evidence="1">
    <location>
        <begin position="249"/>
        <end position="271"/>
    </location>
</feature>
<dbReference type="InterPro" id="IPR037185">
    <property type="entry name" value="EmrE-like"/>
</dbReference>
<evidence type="ECO:0000313" key="4">
    <source>
        <dbReference type="Proteomes" id="UP001596472"/>
    </source>
</evidence>
<dbReference type="PANTHER" id="PTHR22911">
    <property type="entry name" value="ACYL-MALONYL CONDENSING ENZYME-RELATED"/>
    <property type="match status" value="1"/>
</dbReference>
<organism evidence="3 4">
    <name type="scientific">Haloferula chungangensis</name>
    <dbReference type="NCBI Taxonomy" id="1048331"/>
    <lineage>
        <taxon>Bacteria</taxon>
        <taxon>Pseudomonadati</taxon>
        <taxon>Verrucomicrobiota</taxon>
        <taxon>Verrucomicrobiia</taxon>
        <taxon>Verrucomicrobiales</taxon>
        <taxon>Verrucomicrobiaceae</taxon>
        <taxon>Haloferula</taxon>
    </lineage>
</organism>
<feature type="domain" description="EamA" evidence="2">
    <location>
        <begin position="2"/>
        <end position="143"/>
    </location>
</feature>
<feature type="transmembrane region" description="Helical" evidence="1">
    <location>
        <begin position="129"/>
        <end position="148"/>
    </location>
</feature>
<keyword evidence="1" id="KW-1133">Transmembrane helix</keyword>
<feature type="transmembrane region" description="Helical" evidence="1">
    <location>
        <begin position="30"/>
        <end position="54"/>
    </location>
</feature>
<dbReference type="InterPro" id="IPR000620">
    <property type="entry name" value="EamA_dom"/>
</dbReference>
<protein>
    <submittedName>
        <fullName evidence="3">EamA family transporter</fullName>
    </submittedName>
</protein>
<evidence type="ECO:0000259" key="2">
    <source>
        <dbReference type="Pfam" id="PF00892"/>
    </source>
</evidence>
<feature type="transmembrane region" description="Helical" evidence="1">
    <location>
        <begin position="278"/>
        <end position="295"/>
    </location>
</feature>
<dbReference type="PANTHER" id="PTHR22911:SF137">
    <property type="entry name" value="SOLUTE CARRIER FAMILY 35 MEMBER G2-RELATED"/>
    <property type="match status" value="1"/>
</dbReference>
<dbReference type="Pfam" id="PF00892">
    <property type="entry name" value="EamA"/>
    <property type="match status" value="1"/>
</dbReference>
<feature type="transmembrane region" description="Helical" evidence="1">
    <location>
        <begin position="106"/>
        <end position="123"/>
    </location>
</feature>
<comment type="caution">
    <text evidence="3">The sequence shown here is derived from an EMBL/GenBank/DDBJ whole genome shotgun (WGS) entry which is preliminary data.</text>
</comment>
<dbReference type="Gene3D" id="1.10.3730.20">
    <property type="match status" value="2"/>
</dbReference>
<keyword evidence="1" id="KW-0812">Transmembrane</keyword>
<reference evidence="4" key="1">
    <citation type="journal article" date="2019" name="Int. J. Syst. Evol. Microbiol.">
        <title>The Global Catalogue of Microorganisms (GCM) 10K type strain sequencing project: providing services to taxonomists for standard genome sequencing and annotation.</title>
        <authorList>
            <consortium name="The Broad Institute Genomics Platform"/>
            <consortium name="The Broad Institute Genome Sequencing Center for Infectious Disease"/>
            <person name="Wu L."/>
            <person name="Ma J."/>
        </authorList>
    </citation>
    <scope>NUCLEOTIDE SEQUENCE [LARGE SCALE GENOMIC DNA]</scope>
    <source>
        <strain evidence="4">CGMCC 4.1467</strain>
    </source>
</reference>
<accession>A0ABW2L938</accession>
<keyword evidence="4" id="KW-1185">Reference proteome</keyword>
<dbReference type="Proteomes" id="UP001596472">
    <property type="component" value="Unassembled WGS sequence"/>
</dbReference>
<keyword evidence="1" id="KW-0472">Membrane</keyword>
<gene>
    <name evidence="3" type="ORF">ACFQY0_17155</name>
</gene>
<feature type="transmembrane region" description="Helical" evidence="1">
    <location>
        <begin position="224"/>
        <end position="243"/>
    </location>
</feature>
<evidence type="ECO:0000256" key="1">
    <source>
        <dbReference type="SAM" id="Phobius"/>
    </source>
</evidence>
<feature type="transmembrane region" description="Helical" evidence="1">
    <location>
        <begin position="160"/>
        <end position="177"/>
    </location>
</feature>
<sequence>MSWLALSILSALLLGFYDYFKKLALRDNEVMPVLFGSVAASAAVWLPFAIWSAISPDSLPHEFFNVSQISGWAHPLLFAKAALVGSSWLCGYHGLKSLPLSIASPIRATGPLWTIAIAVLFFAESPSAKQWGGISMILVSFFAFTFVGKKEDIHFHRDKGVFLMIGATLLGALSALYDKFLLQSEALAPSAVQAWFTIYLVVLLAPGMIIASRSSKRRPFRWHWAIPVIGLTLLAADILYFIAISQPDALISLISPVRRSSVIVSFLLGILMFRERHLGLKALCVAGIIGGVLLLN</sequence>
<proteinExistence type="predicted"/>